<comment type="caution">
    <text evidence="4">The sequence shown here is derived from an EMBL/GenBank/DDBJ whole genome shotgun (WGS) entry which is preliminary data.</text>
</comment>
<evidence type="ECO:0000259" key="3">
    <source>
        <dbReference type="PROSITE" id="PS51462"/>
    </source>
</evidence>
<dbReference type="PROSITE" id="PS51462">
    <property type="entry name" value="NUDIX"/>
    <property type="match status" value="2"/>
</dbReference>
<dbReference type="PANTHER" id="PTHR43046">
    <property type="entry name" value="GDP-MANNOSE MANNOSYL HYDROLASE"/>
    <property type="match status" value="1"/>
</dbReference>
<comment type="cofactor">
    <cofactor evidence="1">
        <name>Mg(2+)</name>
        <dbReference type="ChEBI" id="CHEBI:18420"/>
    </cofactor>
</comment>
<name>A0ABT0ZJG8_9ACTN</name>
<dbReference type="PANTHER" id="PTHR43046:SF16">
    <property type="entry name" value="ADP-RIBOSE PYROPHOSPHATASE YJHB-RELATED"/>
    <property type="match status" value="1"/>
</dbReference>
<feature type="domain" description="Nudix hydrolase" evidence="3">
    <location>
        <begin position="11"/>
        <end position="150"/>
    </location>
</feature>
<evidence type="ECO:0000313" key="5">
    <source>
        <dbReference type="Proteomes" id="UP001523219"/>
    </source>
</evidence>
<feature type="domain" description="Nudix hydrolase" evidence="3">
    <location>
        <begin position="273"/>
        <end position="407"/>
    </location>
</feature>
<gene>
    <name evidence="4" type="ORF">NGF19_23295</name>
</gene>
<dbReference type="InterPro" id="IPR000086">
    <property type="entry name" value="NUDIX_hydrolase_dom"/>
</dbReference>
<dbReference type="Pfam" id="PF00293">
    <property type="entry name" value="NUDIX"/>
    <property type="match status" value="2"/>
</dbReference>
<dbReference type="EMBL" id="JAMWMR010000024">
    <property type="protein sequence ID" value="MCN9243677.1"/>
    <property type="molecule type" value="Genomic_DNA"/>
</dbReference>
<dbReference type="RefSeq" id="WP_252427176.1">
    <property type="nucleotide sequence ID" value="NZ_JAMWMR010000024.1"/>
</dbReference>
<keyword evidence="5" id="KW-1185">Reference proteome</keyword>
<reference evidence="4 5" key="1">
    <citation type="submission" date="2022-05" db="EMBL/GenBank/DDBJ databases">
        <title>Streptomyces sp. nov. RY43-2 isolated from soil of a peat swamp forest.</title>
        <authorList>
            <person name="Kanchanasin P."/>
            <person name="Tanasupawat S."/>
            <person name="Phongsopitanun W."/>
        </authorList>
    </citation>
    <scope>NUCLEOTIDE SEQUENCE [LARGE SCALE GENOMIC DNA]</scope>
    <source>
        <strain evidence="4 5">RY43-2</strain>
    </source>
</reference>
<dbReference type="CDD" id="cd04683">
    <property type="entry name" value="NUDIX_Hydrolase"/>
    <property type="match status" value="1"/>
</dbReference>
<accession>A0ABT0ZJG8</accession>
<evidence type="ECO:0000256" key="1">
    <source>
        <dbReference type="ARBA" id="ARBA00001946"/>
    </source>
</evidence>
<evidence type="ECO:0000256" key="2">
    <source>
        <dbReference type="ARBA" id="ARBA00022801"/>
    </source>
</evidence>
<dbReference type="SUPFAM" id="SSF55811">
    <property type="entry name" value="Nudix"/>
    <property type="match status" value="2"/>
</dbReference>
<evidence type="ECO:0000313" key="4">
    <source>
        <dbReference type="EMBL" id="MCN9243677.1"/>
    </source>
</evidence>
<organism evidence="4 5">
    <name type="scientific">Streptomyces macrolidinus</name>
    <dbReference type="NCBI Taxonomy" id="2952607"/>
    <lineage>
        <taxon>Bacteria</taxon>
        <taxon>Bacillati</taxon>
        <taxon>Actinomycetota</taxon>
        <taxon>Actinomycetes</taxon>
        <taxon>Kitasatosporales</taxon>
        <taxon>Streptomycetaceae</taxon>
        <taxon>Streptomyces</taxon>
    </lineage>
</organism>
<proteinExistence type="predicted"/>
<dbReference type="InterPro" id="IPR015797">
    <property type="entry name" value="NUDIX_hydrolase-like_dom_sf"/>
</dbReference>
<keyword evidence="2 4" id="KW-0378">Hydrolase</keyword>
<dbReference type="GO" id="GO:0016787">
    <property type="term" value="F:hydrolase activity"/>
    <property type="evidence" value="ECO:0007669"/>
    <property type="project" value="UniProtKB-KW"/>
</dbReference>
<dbReference type="Gene3D" id="3.90.79.10">
    <property type="entry name" value="Nucleoside Triphosphate Pyrophosphohydrolase"/>
    <property type="match status" value="2"/>
</dbReference>
<sequence>MSGTGGAGRHTEPLDVHLILRRETGHGPEILLSRRAGAVYAAELWHLPSGHLDGPHEDVVTAVVREAREETGVVVEPADVRAAVTVHHRSPAGSSRTGVFFEVRRWTGEPRIAEPDVCDAMEWVRLDALPAPMVAYCRAGLDAYAAGARLAVHFQLPGDTIAHDPGADRLRLVPPVEATESDPTARPVPRTQLAVRRRLMNRDMAPADSLAPAEPFTAADSSAAAGRPVVHAAVPADAEGIARLRATDEPAVPSERDHEHVWMPPEQYAETVLKATAFACLYFTDENDRPLQLHSVYSPFHPWQLVGGTMDPGERPWQTAVRECQEETGLTPSGPPRLLAMVYSLPGAEWPYSTMGLVFDGGRLTTAQIRAIVVNPQEHDEVRVLPLPDWKALMPPRDFARLSAVAEARRTGVAAYFDAWDW</sequence>
<protein>
    <submittedName>
        <fullName evidence="4">NUDIX hydrolase</fullName>
    </submittedName>
</protein>
<dbReference type="Proteomes" id="UP001523219">
    <property type="component" value="Unassembled WGS sequence"/>
</dbReference>